<keyword evidence="1 5" id="KW-0489">Methyltransferase</keyword>
<feature type="region of interest" description="Disordered" evidence="3">
    <location>
        <begin position="267"/>
        <end position="307"/>
    </location>
</feature>
<dbReference type="InterPro" id="IPR013216">
    <property type="entry name" value="Methyltransf_11"/>
</dbReference>
<dbReference type="InterPro" id="IPR029063">
    <property type="entry name" value="SAM-dependent_MTases_sf"/>
</dbReference>
<dbReference type="SUPFAM" id="SSF53335">
    <property type="entry name" value="S-adenosyl-L-methionine-dependent methyltransferases"/>
    <property type="match status" value="1"/>
</dbReference>
<dbReference type="PANTHER" id="PTHR13090">
    <property type="entry name" value="ARGININE-HYDROXYLASE NDUFAF5, MITOCHONDRIAL"/>
    <property type="match status" value="1"/>
</dbReference>
<dbReference type="InterPro" id="IPR050602">
    <property type="entry name" value="Malonyl-ACP_OMT"/>
</dbReference>
<reference evidence="5" key="1">
    <citation type="submission" date="2023-07" db="EMBL/GenBank/DDBJ databases">
        <title>Genomic Encyclopedia of Type Strains, Phase IV (KMG-IV): sequencing the most valuable type-strain genomes for metagenomic binning, comparative biology and taxonomic classification.</title>
        <authorList>
            <person name="Goeker M."/>
        </authorList>
    </citation>
    <scope>NUCLEOTIDE SEQUENCE</scope>
    <source>
        <strain evidence="5">DSM 21202</strain>
    </source>
</reference>
<evidence type="ECO:0000313" key="5">
    <source>
        <dbReference type="EMBL" id="MDQ0317048.1"/>
    </source>
</evidence>
<proteinExistence type="predicted"/>
<dbReference type="GO" id="GO:0008757">
    <property type="term" value="F:S-adenosylmethionine-dependent methyltransferase activity"/>
    <property type="evidence" value="ECO:0007669"/>
    <property type="project" value="InterPro"/>
</dbReference>
<gene>
    <name evidence="5" type="ORF">J2S73_003525</name>
</gene>
<keyword evidence="2" id="KW-0808">Transferase</keyword>
<dbReference type="GO" id="GO:0032259">
    <property type="term" value="P:methylation"/>
    <property type="evidence" value="ECO:0007669"/>
    <property type="project" value="UniProtKB-KW"/>
</dbReference>
<dbReference type="Gene3D" id="3.40.50.150">
    <property type="entry name" value="Vaccinia Virus protein VP39"/>
    <property type="match status" value="1"/>
</dbReference>
<evidence type="ECO:0000256" key="1">
    <source>
        <dbReference type="ARBA" id="ARBA00022603"/>
    </source>
</evidence>
<sequence>MARSEELFDRGLLAQRRRRALDRPRKGADFLMQVAVEDTIDRIAAVQRSFPVAIDLGGHSGALDRLLRETGRVDRVVRADSLVAGAGGRPDLVVDEEALPFAPASADLVVSLLQAHAVTDLPGFFAQVVRVLVPDGLFLAAFCGGETLIELRSALTAAEAEISGGASPRVHPLVDLRDAAALLQRVGFAIPVADVDRYTVRYGALADLVADLRAMGATNVLRGRDRRPLPRRVLRRAEEIYRERFADPDGRLRATFDLVALSGWRPHESQQKPLKPGSASVRLADALGTTERTAGEKAPGSGEPPKR</sequence>
<evidence type="ECO:0000256" key="3">
    <source>
        <dbReference type="SAM" id="MobiDB-lite"/>
    </source>
</evidence>
<protein>
    <submittedName>
        <fullName evidence="5">SAM-dependent methyltransferase</fullName>
    </submittedName>
</protein>
<evidence type="ECO:0000259" key="4">
    <source>
        <dbReference type="Pfam" id="PF08241"/>
    </source>
</evidence>
<accession>A0AAE3VRX8</accession>
<evidence type="ECO:0000313" key="6">
    <source>
        <dbReference type="Proteomes" id="UP001229244"/>
    </source>
</evidence>
<dbReference type="Pfam" id="PF08241">
    <property type="entry name" value="Methyltransf_11"/>
    <property type="match status" value="1"/>
</dbReference>
<feature type="domain" description="Methyltransferase type 11" evidence="4">
    <location>
        <begin position="61"/>
        <end position="139"/>
    </location>
</feature>
<organism evidence="5 6">
    <name type="scientific">Amorphus orientalis</name>
    <dbReference type="NCBI Taxonomy" id="649198"/>
    <lineage>
        <taxon>Bacteria</taxon>
        <taxon>Pseudomonadati</taxon>
        <taxon>Pseudomonadota</taxon>
        <taxon>Alphaproteobacteria</taxon>
        <taxon>Hyphomicrobiales</taxon>
        <taxon>Amorphaceae</taxon>
        <taxon>Amorphus</taxon>
    </lineage>
</organism>
<comment type="caution">
    <text evidence="5">The sequence shown here is derived from an EMBL/GenBank/DDBJ whole genome shotgun (WGS) entry which is preliminary data.</text>
</comment>
<keyword evidence="6" id="KW-1185">Reference proteome</keyword>
<name>A0AAE3VRX8_9HYPH</name>
<dbReference type="PANTHER" id="PTHR13090:SF1">
    <property type="entry name" value="ARGININE-HYDROXYLASE NDUFAF5, MITOCHONDRIAL"/>
    <property type="match status" value="1"/>
</dbReference>
<evidence type="ECO:0000256" key="2">
    <source>
        <dbReference type="ARBA" id="ARBA00022679"/>
    </source>
</evidence>
<dbReference type="RefSeq" id="WP_370874453.1">
    <property type="nucleotide sequence ID" value="NZ_JAUSUL010000004.1"/>
</dbReference>
<dbReference type="EMBL" id="JAUSUL010000004">
    <property type="protein sequence ID" value="MDQ0317048.1"/>
    <property type="molecule type" value="Genomic_DNA"/>
</dbReference>
<dbReference type="Proteomes" id="UP001229244">
    <property type="component" value="Unassembled WGS sequence"/>
</dbReference>
<dbReference type="AlphaFoldDB" id="A0AAE3VRX8"/>